<organism evidence="1">
    <name type="scientific">marine sediment metagenome</name>
    <dbReference type="NCBI Taxonomy" id="412755"/>
    <lineage>
        <taxon>unclassified sequences</taxon>
        <taxon>metagenomes</taxon>
        <taxon>ecological metagenomes</taxon>
    </lineage>
</organism>
<evidence type="ECO:0008006" key="2">
    <source>
        <dbReference type="Google" id="ProtNLM"/>
    </source>
</evidence>
<dbReference type="PANTHER" id="PTHR18964:SF149">
    <property type="entry name" value="BIFUNCTIONAL UDP-N-ACETYLGLUCOSAMINE 2-EPIMERASE_N-ACETYLMANNOSAMINE KINASE"/>
    <property type="match status" value="1"/>
</dbReference>
<sequence>MNFVNKPQKNKTITSLLVIGSGIQTIDVTDFVGKNDEISICVFVEIANYVSDYFFISSREETFWDTPKLIWTEGVPPEIIINSPTQLEVFGFDLPDFNITINNPFPIDTAWYTLDSISNYNFSGTTGTIDQLVWDNSETGTVTITFFVNDSVGNLGFKSINLEKDYFNFITPLKNQGFGLVAPDFNITINGEVHVDSKWYTIDSGLTNYTFIGTAGSTDQSAWDAKGNGPITILFYANNSLGNIGSDSIDVIKDTESPIIVINSPTNQQLCGVNSPSFDLQINELQLHNTWYSFNDGQNITFTTETQFNQAAWDLQANGTVLIRFYAEDEVGHFNSSQVMVRKDAIIPDITIISPIFKEEFGIGVALQNDANACALAEWMMGSGVGTENMIFLTFGTGMGAGLILNGKIYSGASDLGGEVGHLRLSDDGPIGFGKAGSFEGFCSGGGIAQLAKNTIKDKLENNNIVGFCTSLEDIDAITAKSVFTAALQGDQIALDIVKISAEYLGKALAILIDTLNPECIVIGSIYARNEALLKPLVYDVLEKETIPAALEVCRILPAKLGDKIGDYAALGVAMQ</sequence>
<gene>
    <name evidence="1" type="ORF">LCGC14_0292990</name>
</gene>
<accession>A0A0F9U9S0</accession>
<comment type="caution">
    <text evidence="1">The sequence shown here is derived from an EMBL/GenBank/DDBJ whole genome shotgun (WGS) entry which is preliminary data.</text>
</comment>
<dbReference type="InterPro" id="IPR000600">
    <property type="entry name" value="ROK"/>
</dbReference>
<dbReference type="PANTHER" id="PTHR18964">
    <property type="entry name" value="ROK (REPRESSOR, ORF, KINASE) FAMILY"/>
    <property type="match status" value="1"/>
</dbReference>
<reference evidence="1" key="1">
    <citation type="journal article" date="2015" name="Nature">
        <title>Complex archaea that bridge the gap between prokaryotes and eukaryotes.</title>
        <authorList>
            <person name="Spang A."/>
            <person name="Saw J.H."/>
            <person name="Jorgensen S.L."/>
            <person name="Zaremba-Niedzwiedzka K."/>
            <person name="Martijn J."/>
            <person name="Lind A.E."/>
            <person name="van Eijk R."/>
            <person name="Schleper C."/>
            <person name="Guy L."/>
            <person name="Ettema T.J."/>
        </authorList>
    </citation>
    <scope>NUCLEOTIDE SEQUENCE</scope>
</reference>
<evidence type="ECO:0000313" key="1">
    <source>
        <dbReference type="EMBL" id="KKN84092.1"/>
    </source>
</evidence>
<protein>
    <recommendedName>
        <fullName evidence="2">ROK family protein</fullName>
    </recommendedName>
</protein>
<dbReference type="Pfam" id="PF00480">
    <property type="entry name" value="ROK"/>
    <property type="match status" value="1"/>
</dbReference>
<dbReference type="EMBL" id="LAZR01000176">
    <property type="protein sequence ID" value="KKN84092.1"/>
    <property type="molecule type" value="Genomic_DNA"/>
</dbReference>
<dbReference type="InterPro" id="IPR043129">
    <property type="entry name" value="ATPase_NBD"/>
</dbReference>
<dbReference type="AlphaFoldDB" id="A0A0F9U9S0"/>
<dbReference type="Gene3D" id="3.30.420.40">
    <property type="match status" value="2"/>
</dbReference>
<name>A0A0F9U9S0_9ZZZZ</name>
<dbReference type="SUPFAM" id="SSF53067">
    <property type="entry name" value="Actin-like ATPase domain"/>
    <property type="match status" value="2"/>
</dbReference>
<proteinExistence type="predicted"/>